<keyword evidence="5" id="KW-1133">Transmembrane helix</keyword>
<name>A0ABV3T0J3_9ACTN</name>
<accession>A0ABV3T0J3</accession>
<evidence type="ECO:0000256" key="4">
    <source>
        <dbReference type="SAM" id="MobiDB-lite"/>
    </source>
</evidence>
<feature type="transmembrane region" description="Helical" evidence="5">
    <location>
        <begin position="311"/>
        <end position="336"/>
    </location>
</feature>
<keyword evidence="3 6" id="KW-0808">Transferase</keyword>
<dbReference type="Gene3D" id="3.90.550.10">
    <property type="entry name" value="Spore Coat Polysaccharide Biosynthesis Protein SpsA, Chain A"/>
    <property type="match status" value="1"/>
</dbReference>
<dbReference type="EC" id="2.4.-.-" evidence="6"/>
<keyword evidence="2 6" id="KW-0328">Glycosyltransferase</keyword>
<evidence type="ECO:0000256" key="2">
    <source>
        <dbReference type="ARBA" id="ARBA00022676"/>
    </source>
</evidence>
<comment type="caution">
    <text evidence="6">The sequence shown here is derived from an EMBL/GenBank/DDBJ whole genome shotgun (WGS) entry which is preliminary data.</text>
</comment>
<dbReference type="Proteomes" id="UP001556631">
    <property type="component" value="Unassembled WGS sequence"/>
</dbReference>
<keyword evidence="5" id="KW-0472">Membrane</keyword>
<dbReference type="RefSeq" id="WP_367994681.1">
    <property type="nucleotide sequence ID" value="NZ_JBFPJR010000025.1"/>
</dbReference>
<organism evidence="6 7">
    <name type="scientific">Nocardioides eburneus</name>
    <dbReference type="NCBI Taxonomy" id="3231482"/>
    <lineage>
        <taxon>Bacteria</taxon>
        <taxon>Bacillati</taxon>
        <taxon>Actinomycetota</taxon>
        <taxon>Actinomycetes</taxon>
        <taxon>Propionibacteriales</taxon>
        <taxon>Nocardioidaceae</taxon>
        <taxon>Nocardioides</taxon>
    </lineage>
</organism>
<evidence type="ECO:0000256" key="3">
    <source>
        <dbReference type="ARBA" id="ARBA00022679"/>
    </source>
</evidence>
<keyword evidence="7" id="KW-1185">Reference proteome</keyword>
<keyword evidence="5" id="KW-0812">Transmembrane</keyword>
<proteinExistence type="inferred from homology"/>
<dbReference type="Pfam" id="PF13641">
    <property type="entry name" value="Glyco_tranf_2_3"/>
    <property type="match status" value="1"/>
</dbReference>
<evidence type="ECO:0000313" key="6">
    <source>
        <dbReference type="EMBL" id="MEX0428709.1"/>
    </source>
</evidence>
<feature type="transmembrane region" description="Helical" evidence="5">
    <location>
        <begin position="348"/>
        <end position="367"/>
    </location>
</feature>
<protein>
    <submittedName>
        <fullName evidence="6">Glycosyltransferase family 2 protein</fullName>
        <ecNumber evidence="6">2.4.-.-</ecNumber>
    </submittedName>
</protein>
<evidence type="ECO:0000256" key="5">
    <source>
        <dbReference type="SAM" id="Phobius"/>
    </source>
</evidence>
<feature type="region of interest" description="Disordered" evidence="4">
    <location>
        <begin position="388"/>
        <end position="409"/>
    </location>
</feature>
<evidence type="ECO:0000313" key="7">
    <source>
        <dbReference type="Proteomes" id="UP001556631"/>
    </source>
</evidence>
<reference evidence="6 7" key="1">
    <citation type="submission" date="2024-07" db="EMBL/GenBank/DDBJ databases">
        <authorList>
            <person name="Lee S."/>
            <person name="Kang M."/>
        </authorList>
    </citation>
    <scope>NUCLEOTIDE SEQUENCE [LARGE SCALE GENOMIC DNA]</scope>
    <source>
        <strain evidence="6 7">DS6</strain>
    </source>
</reference>
<feature type="transmembrane region" description="Helical" evidence="5">
    <location>
        <begin position="278"/>
        <end position="305"/>
    </location>
</feature>
<dbReference type="GO" id="GO:0016757">
    <property type="term" value="F:glycosyltransferase activity"/>
    <property type="evidence" value="ECO:0007669"/>
    <property type="project" value="UniProtKB-KW"/>
</dbReference>
<evidence type="ECO:0000256" key="1">
    <source>
        <dbReference type="ARBA" id="ARBA00006739"/>
    </source>
</evidence>
<dbReference type="SUPFAM" id="SSF53448">
    <property type="entry name" value="Nucleotide-diphospho-sugar transferases"/>
    <property type="match status" value="1"/>
</dbReference>
<dbReference type="PANTHER" id="PTHR43630">
    <property type="entry name" value="POLY-BETA-1,6-N-ACETYL-D-GLUCOSAMINE SYNTHASE"/>
    <property type="match status" value="1"/>
</dbReference>
<dbReference type="CDD" id="cd06423">
    <property type="entry name" value="CESA_like"/>
    <property type="match status" value="1"/>
</dbReference>
<dbReference type="InterPro" id="IPR029044">
    <property type="entry name" value="Nucleotide-diphossugar_trans"/>
</dbReference>
<gene>
    <name evidence="6" type="ORF">AB3X52_13855</name>
</gene>
<comment type="similarity">
    <text evidence="1">Belongs to the glycosyltransferase 2 family.</text>
</comment>
<dbReference type="PANTHER" id="PTHR43630:SF1">
    <property type="entry name" value="POLY-BETA-1,6-N-ACETYL-D-GLUCOSAMINE SYNTHASE"/>
    <property type="match status" value="1"/>
</dbReference>
<sequence>MITAAMWIAGGLIFRFTDERRGTTASPEGWPGVSVLIPAYNEGPVVATSIRAALASDYPEFEVLVLDDGSTDDTVERAREAAGNDPRCRVVPDPVNVGKGDRLNIGFELATYPLVVVTDADSHMHPEALRNMAAVMESSASLAAVAGAPHVTNRTGLLPMLQTLEAAAVISLIRRTQTLTGCVGTVAGVLGMFRKGRVLAVGGYRGTMATEDIDLTWRLLLAGWQTAQSPHALVGMQVPTTLKALWSQRKRWARGQGEVLRVHLREVLRWRNRRMWLLAYEAIMSLVWVICWVLAMILSTLNVIFGHDLGFFAFGMGWGAAIAIVATVQLLIAIVLRYRYDPWDLGALLAGALYPIAYWAISAAAALHSEVKAFVVGPREKRVVWDLQRDAADSPDAPGRPVPPRRRAR</sequence>
<dbReference type="EMBL" id="JBFPJR010000025">
    <property type="protein sequence ID" value="MEX0428709.1"/>
    <property type="molecule type" value="Genomic_DNA"/>
</dbReference>